<comment type="similarity">
    <text evidence="2">Belongs to the SBNO family.</text>
</comment>
<dbReference type="GO" id="GO:0009967">
    <property type="term" value="P:positive regulation of signal transduction"/>
    <property type="evidence" value="ECO:0007669"/>
    <property type="project" value="UniProtKB-ARBA"/>
</dbReference>
<evidence type="ECO:0000259" key="10">
    <source>
        <dbReference type="Pfam" id="PF25373"/>
    </source>
</evidence>
<dbReference type="Gene3D" id="3.40.50.300">
    <property type="entry name" value="P-loop containing nucleotide triphosphate hydrolases"/>
    <property type="match status" value="1"/>
</dbReference>
<evidence type="ECO:0000256" key="4">
    <source>
        <dbReference type="ARBA" id="ARBA00023242"/>
    </source>
</evidence>
<proteinExistence type="inferred from homology"/>
<evidence type="ECO:0000256" key="5">
    <source>
        <dbReference type="ARBA" id="ARBA00057925"/>
    </source>
</evidence>
<organism evidence="11 12">
    <name type="scientific">Aotus nancymaae</name>
    <name type="common">Ma's night monkey</name>
    <dbReference type="NCBI Taxonomy" id="37293"/>
    <lineage>
        <taxon>Eukaryota</taxon>
        <taxon>Metazoa</taxon>
        <taxon>Chordata</taxon>
        <taxon>Craniata</taxon>
        <taxon>Vertebrata</taxon>
        <taxon>Euteleostomi</taxon>
        <taxon>Mammalia</taxon>
        <taxon>Eutheria</taxon>
        <taxon>Euarchontoglires</taxon>
        <taxon>Primates</taxon>
        <taxon>Haplorrhini</taxon>
        <taxon>Platyrrhini</taxon>
        <taxon>Aotidae</taxon>
        <taxon>Aotus</taxon>
    </lineage>
</organism>
<keyword evidence="3" id="KW-0175">Coiled coil</keyword>
<evidence type="ECO:0000256" key="1">
    <source>
        <dbReference type="ARBA" id="ARBA00004123"/>
    </source>
</evidence>
<evidence type="ECO:0000259" key="9">
    <source>
        <dbReference type="Pfam" id="PF13872"/>
    </source>
</evidence>
<name>A0A2K5DXF7_AOTNA</name>
<feature type="compositionally biased region" description="Acidic residues" evidence="7">
    <location>
        <begin position="680"/>
        <end position="694"/>
    </location>
</feature>
<accession>A0A2K5DXF7</accession>
<dbReference type="GO" id="GO:0006355">
    <property type="term" value="P:regulation of DNA-templated transcription"/>
    <property type="evidence" value="ECO:0007669"/>
    <property type="project" value="InterPro"/>
</dbReference>
<feature type="domain" description="Strawberry notch AAA" evidence="9">
    <location>
        <begin position="220"/>
        <end position="525"/>
    </location>
</feature>
<dbReference type="Proteomes" id="UP000233020">
    <property type="component" value="Unplaced"/>
</dbReference>
<dbReference type="AlphaFoldDB" id="A0A2K5DXF7"/>
<protein>
    <recommendedName>
        <fullName evidence="6">Protein strawberry notch homolog 1</fullName>
    </recommendedName>
</protein>
<dbReference type="GeneTree" id="ENSGT00940000155449"/>
<sequence length="1278" mass="141862">MVEPGQDLLLAALSESGISPNDLFDIDGGDAGLATPTPTPSVQQQQPPSTTTFVLNQINQLPPLASTIVMTKTPPVTTNRQTITLTKFIQTTASTRPSVSAPAVRNAMTSAPSKDQVQLKDLLKHNSLNELMKLKPPANIAQPVATAATDVSNGTVKKESSNKDVARMWINDMKMRSFSPTMKVPVIKEDDEPEEEDEEEMGHAETYAEYMPIKLKIGLRHPDAVVETSSLSSVTPPDVWYKTSISEETIDNGWLSALQLEAITYAAQQHETFLPNGDRAGFLIGDGAGVGKGRTIAGIIYENYLLSRKRALWFSVSNDLKYDAERDLRDIGAKNILVHSLNKFKYGKISSKHNGSVKKGVIFATYSSLIGESQSGGKYKTRLKQLLHWCGDDFDGVIVFDECHKAKNLCPVGSSKPTKTGLAVLELQNKLPKARVVYASATGASEPRNMAYMNRLGIWGEGTPFREFSDFIQAVERRGVGAMEIVAMDMKLRGMYIARQLSFTGVTFKIEEVLLSQNYVKMYNKAVKLWVIARERFQQAADLIDAEQRMKKSMWGQFWSAHQRFFKYLCIASKVKRVVQLAREEIKNGKCVVIGLQSTGEARTLEALEEGGGELNDFVSTAKGVLQSLIEKHFPAPDRKKLYSLLGIDLTAPSNNSSPRDKAKKARKVGGLTGSSSDDSGSESDASDNEESDYDSSKNMSSGDDDDFNPFRDESTNSNTNSNSSLITSQDAVERAQQMKKDLLDKLEKLAEDLPPNTLDELIDELGGPENVAEMTGRKGRVVSNDDGSISYESRSELDVPVEILNITEKQRFMDGDKNIAIISEAASSGISLQADRRAKNQRRRVHMTLELPWSADRAIQQFGRTHRSNQVTAPEYVFLISELAGEQRFASIVAKRLESLGALTHGDRRATESRDLSRFNFDNKYGRNALEIVMKSIVNLDSPMVSPPPDYPGEFFKDVRQGLIGVGLINVEDRSGILTLDKDYNNIGKFLNRILGMEVHQQNSLFQYFADTLTAVVQNAKKNGRYDMGILDLGSGDEKVRKSDVKKFLTPGYSTSGHVELYTISVERGMSWEEATKIWAELTGPEDGFYLSLQIRNNKKTAILVKEVNPKKKLFLVYRPNTGKQLKLEIYADLKKKYKKVISDDALMHWLDQYNSSADTCTHAYWRGNCKKASLGLVCEIGLRCRTYYVLCGSVLSVWTKVEGVLASVSGTNVKMQIVRLRTEDGQRIVGLIIPANCVSPLVNLLSTSDQSQQLAVQQKQLWQQHHPQSITNLSNA</sequence>
<dbReference type="InterPro" id="IPR026937">
    <property type="entry name" value="SBNO_Helicase_C_dom"/>
</dbReference>
<feature type="compositionally biased region" description="Low complexity" evidence="7">
    <location>
        <begin position="716"/>
        <end position="725"/>
    </location>
</feature>
<dbReference type="GO" id="GO:0005634">
    <property type="term" value="C:nucleus"/>
    <property type="evidence" value="ECO:0007669"/>
    <property type="project" value="UniProtKB-SubCell"/>
</dbReference>
<comment type="subcellular location">
    <subcellularLocation>
        <location evidence="1">Nucleus</location>
    </subcellularLocation>
</comment>
<dbReference type="Pfam" id="PF13872">
    <property type="entry name" value="AAA_34"/>
    <property type="match status" value="1"/>
</dbReference>
<dbReference type="Pfam" id="PF13871">
    <property type="entry name" value="Helicase_C_4"/>
    <property type="match status" value="1"/>
</dbReference>
<keyword evidence="4" id="KW-0539">Nucleus</keyword>
<evidence type="ECO:0000256" key="6">
    <source>
        <dbReference type="ARBA" id="ARBA00073422"/>
    </source>
</evidence>
<keyword evidence="12" id="KW-1185">Reference proteome</keyword>
<dbReference type="GO" id="GO:0042393">
    <property type="term" value="F:histone binding"/>
    <property type="evidence" value="ECO:0007669"/>
    <property type="project" value="TreeGrafter"/>
</dbReference>
<evidence type="ECO:0000259" key="8">
    <source>
        <dbReference type="Pfam" id="PF13871"/>
    </source>
</evidence>
<dbReference type="Pfam" id="PF25373">
    <property type="entry name" value="SBNO"/>
    <property type="match status" value="1"/>
</dbReference>
<dbReference type="InterPro" id="IPR026741">
    <property type="entry name" value="SNO"/>
</dbReference>
<feature type="region of interest" description="Disordered" evidence="7">
    <location>
        <begin position="21"/>
        <end position="47"/>
    </location>
</feature>
<evidence type="ECO:0000256" key="7">
    <source>
        <dbReference type="SAM" id="MobiDB-lite"/>
    </source>
</evidence>
<dbReference type="Ensembl" id="ENSANAT00000043573.1">
    <property type="protein sequence ID" value="ENSANAP00000025650.1"/>
    <property type="gene ID" value="ENSANAG00000029958.1"/>
</dbReference>
<dbReference type="PANTHER" id="PTHR12706:SF8">
    <property type="entry name" value="PROTEIN STRAWBERRY NOTCH HOMOLOG 1"/>
    <property type="match status" value="1"/>
</dbReference>
<evidence type="ECO:0000313" key="12">
    <source>
        <dbReference type="Proteomes" id="UP000233020"/>
    </source>
</evidence>
<dbReference type="InterPro" id="IPR027417">
    <property type="entry name" value="P-loop_NTPase"/>
</dbReference>
<reference evidence="11" key="2">
    <citation type="submission" date="2025-09" db="UniProtKB">
        <authorList>
            <consortium name="Ensembl"/>
        </authorList>
    </citation>
    <scope>IDENTIFICATION</scope>
</reference>
<dbReference type="InterPro" id="IPR039187">
    <property type="entry name" value="SNO_AAA"/>
</dbReference>
<comment type="function">
    <text evidence="5">Plays a crucial role in the regulation of neural stem cells (NSCs) proliferation. Enhances the phosphorylation of GSK3B through the PI3K-Akt signaling pathway, thereby upregulating the Wnt/beta-catenin signaling pathway and promoting the proliferation of NSCs. Improves ischemic stroke recovery while inhibiting neuroinflammation through small extracellular vesicles (sEVs)-mediated mechanism. Enhances the secretion of sEVs from NSCs, which in turn inhibit both the MAPK and NF-kappaB pathways in microglia. This inhibition suppresses the pro-inflammatory M1 polarization of microglia, promoting a shift towards the M2 anti-inflammatory phenotype, which is beneficial for reducing neuroinflammation.</text>
</comment>
<feature type="region of interest" description="Disordered" evidence="7">
    <location>
        <begin position="653"/>
        <end position="734"/>
    </location>
</feature>
<dbReference type="GO" id="GO:0031490">
    <property type="term" value="F:chromatin DNA binding"/>
    <property type="evidence" value="ECO:0007669"/>
    <property type="project" value="TreeGrafter"/>
</dbReference>
<feature type="domain" description="Strawberry notch helicase C" evidence="8">
    <location>
        <begin position="757"/>
        <end position="1033"/>
    </location>
</feature>
<feature type="domain" description="SBNO alpha/beta" evidence="10">
    <location>
        <begin position="1071"/>
        <end position="1185"/>
    </location>
</feature>
<reference evidence="11" key="1">
    <citation type="submission" date="2025-08" db="UniProtKB">
        <authorList>
            <consortium name="Ensembl"/>
        </authorList>
    </citation>
    <scope>IDENTIFICATION</scope>
</reference>
<dbReference type="FunFam" id="3.40.50.300:FF:000282">
    <property type="entry name" value="Strawberry notch homolog 1 (Drosophila)"/>
    <property type="match status" value="1"/>
</dbReference>
<evidence type="ECO:0000256" key="2">
    <source>
        <dbReference type="ARBA" id="ARBA00006992"/>
    </source>
</evidence>
<evidence type="ECO:0000313" key="11">
    <source>
        <dbReference type="Ensembl" id="ENSANAP00000025650.1"/>
    </source>
</evidence>
<dbReference type="InterPro" id="IPR057332">
    <property type="entry name" value="SBNO_a/b_dom"/>
</dbReference>
<dbReference type="PANTHER" id="PTHR12706">
    <property type="entry name" value="STRAWBERRY NOTCH-RELATED"/>
    <property type="match status" value="1"/>
</dbReference>
<dbReference type="SUPFAM" id="SSF52540">
    <property type="entry name" value="P-loop containing nucleoside triphosphate hydrolases"/>
    <property type="match status" value="2"/>
</dbReference>
<evidence type="ECO:0000256" key="3">
    <source>
        <dbReference type="ARBA" id="ARBA00023054"/>
    </source>
</evidence>